<name>A0A1F7X8C5_9BACT</name>
<evidence type="ECO:0000313" key="1">
    <source>
        <dbReference type="EMBL" id="OGM11019.1"/>
    </source>
</evidence>
<sequence>MNQLWLPEVKEVKRVEKIKRLRKNPEPRIRKFSAIKKFELLYRPFDLRFRFRLNKWLEKVHQDKILNFYKILGRREYQRIRFYLYPQKNGVKWLTQPQVTKILKENSIHKFRSKLVTSLTKLWSQSR</sequence>
<proteinExistence type="predicted"/>
<dbReference type="AlphaFoldDB" id="A0A1F7X8C5"/>
<comment type="caution">
    <text evidence="1">The sequence shown here is derived from an EMBL/GenBank/DDBJ whole genome shotgun (WGS) entry which is preliminary data.</text>
</comment>
<accession>A0A1F7X8C5</accession>
<dbReference type="EMBL" id="MGFS01000027">
    <property type="protein sequence ID" value="OGM11019.1"/>
    <property type="molecule type" value="Genomic_DNA"/>
</dbReference>
<gene>
    <name evidence="1" type="ORF">A2Z22_04105</name>
</gene>
<dbReference type="Proteomes" id="UP000177053">
    <property type="component" value="Unassembled WGS sequence"/>
</dbReference>
<organism evidence="1 2">
    <name type="scientific">Candidatus Woesebacteria bacterium RBG_16_34_12</name>
    <dbReference type="NCBI Taxonomy" id="1802480"/>
    <lineage>
        <taxon>Bacteria</taxon>
        <taxon>Candidatus Woeseibacteriota</taxon>
    </lineage>
</organism>
<protein>
    <submittedName>
        <fullName evidence="1">Uncharacterized protein</fullName>
    </submittedName>
</protein>
<reference evidence="1 2" key="1">
    <citation type="journal article" date="2016" name="Nat. Commun.">
        <title>Thousands of microbial genomes shed light on interconnected biogeochemical processes in an aquifer system.</title>
        <authorList>
            <person name="Anantharaman K."/>
            <person name="Brown C.T."/>
            <person name="Hug L.A."/>
            <person name="Sharon I."/>
            <person name="Castelle C.J."/>
            <person name="Probst A.J."/>
            <person name="Thomas B.C."/>
            <person name="Singh A."/>
            <person name="Wilkins M.J."/>
            <person name="Karaoz U."/>
            <person name="Brodie E.L."/>
            <person name="Williams K.H."/>
            <person name="Hubbard S.S."/>
            <person name="Banfield J.F."/>
        </authorList>
    </citation>
    <scope>NUCLEOTIDE SEQUENCE [LARGE SCALE GENOMIC DNA]</scope>
</reference>
<evidence type="ECO:0000313" key="2">
    <source>
        <dbReference type="Proteomes" id="UP000177053"/>
    </source>
</evidence>